<keyword evidence="8" id="KW-1185">Reference proteome</keyword>
<feature type="transmembrane region" description="Helical" evidence="6">
    <location>
        <begin position="292"/>
        <end position="309"/>
    </location>
</feature>
<feature type="transmembrane region" description="Helical" evidence="6">
    <location>
        <begin position="88"/>
        <end position="108"/>
    </location>
</feature>
<feature type="transmembrane region" description="Helical" evidence="6">
    <location>
        <begin position="171"/>
        <end position="193"/>
    </location>
</feature>
<feature type="transmembrane region" description="Helical" evidence="6">
    <location>
        <begin position="114"/>
        <end position="135"/>
    </location>
</feature>
<keyword evidence="5 6" id="KW-0472">Membrane</keyword>
<dbReference type="Gene3D" id="1.20.1250.20">
    <property type="entry name" value="MFS general substrate transporter like domains"/>
    <property type="match status" value="2"/>
</dbReference>
<evidence type="ECO:0000313" key="8">
    <source>
        <dbReference type="Proteomes" id="UP001366166"/>
    </source>
</evidence>
<feature type="transmembrane region" description="Helical" evidence="6">
    <location>
        <begin position="17"/>
        <end position="35"/>
    </location>
</feature>
<gene>
    <name evidence="7" type="ORF">FAK_41500</name>
</gene>
<evidence type="ECO:0000256" key="2">
    <source>
        <dbReference type="ARBA" id="ARBA00022475"/>
    </source>
</evidence>
<dbReference type="KEGG" id="dmp:FAK_41500"/>
<evidence type="ECO:0000256" key="5">
    <source>
        <dbReference type="ARBA" id="ARBA00023136"/>
    </source>
</evidence>
<dbReference type="PANTHER" id="PTHR43124">
    <property type="entry name" value="PURINE EFFLUX PUMP PBUE"/>
    <property type="match status" value="1"/>
</dbReference>
<keyword evidence="3 6" id="KW-0812">Transmembrane</keyword>
<dbReference type="EMBL" id="AP028679">
    <property type="protein sequence ID" value="BEQ17084.1"/>
    <property type="molecule type" value="Genomic_DNA"/>
</dbReference>
<dbReference type="SUPFAM" id="SSF103473">
    <property type="entry name" value="MFS general substrate transporter"/>
    <property type="match status" value="1"/>
</dbReference>
<dbReference type="GO" id="GO:0005886">
    <property type="term" value="C:plasma membrane"/>
    <property type="evidence" value="ECO:0007669"/>
    <property type="project" value="UniProtKB-SubCell"/>
</dbReference>
<feature type="transmembrane region" description="Helical" evidence="6">
    <location>
        <begin position="263"/>
        <end position="280"/>
    </location>
</feature>
<dbReference type="InterPro" id="IPR036259">
    <property type="entry name" value="MFS_trans_sf"/>
</dbReference>
<evidence type="ECO:0000256" key="4">
    <source>
        <dbReference type="ARBA" id="ARBA00022989"/>
    </source>
</evidence>
<dbReference type="RefSeq" id="WP_338603836.1">
    <property type="nucleotide sequence ID" value="NZ_AP028679.1"/>
</dbReference>
<evidence type="ECO:0000256" key="3">
    <source>
        <dbReference type="ARBA" id="ARBA00022692"/>
    </source>
</evidence>
<name>A0AAU9EPY5_9BACT</name>
<accession>A0AAU9EPY5</accession>
<evidence type="ECO:0000256" key="6">
    <source>
        <dbReference type="SAM" id="Phobius"/>
    </source>
</evidence>
<feature type="transmembrane region" description="Helical" evidence="6">
    <location>
        <begin position="315"/>
        <end position="335"/>
    </location>
</feature>
<sequence length="423" mass="45437">MFNLSVNARAGDRGRAWAIYFVCISCYMLSMFYRVSVTVISPQLSADLGLDAARLSDLSAAFFYTFAAAQIPLGFVLDRWGTRRVMTLLNLLGVAGALLFAAAPGGGVATLGRMLLGVGMSCNMIGAMMLIAAWFPPHRFATLTGAIVGASTAGQFLAATPLVYISQAMGWRGAFIVVAAINALLTGLFYLVVRDTPPGVELPLVGKENPLKGLAQLFRHGYYWVISLSTFFRYGCLMALQGLWAGPYLMNGLGLDQVQTGNILLFVPVGYMIGLPLWGRVSDDVLGSRKRVAMPGLFVSAGLTLSLGLMQGMPMWVLCVLFFLLGLMSAPGQVMYPHIKELLPDHLAARALTGINLYTMLGAAALMQTAGFLVDGEPSAMHGIEGYWPVWLFMAGGLSLAGLLYLLIPDSRIGRERRAVVEG</sequence>
<dbReference type="PANTHER" id="PTHR43124:SF3">
    <property type="entry name" value="CHLORAMPHENICOL EFFLUX PUMP RV0191"/>
    <property type="match status" value="1"/>
</dbReference>
<evidence type="ECO:0000256" key="1">
    <source>
        <dbReference type="ARBA" id="ARBA00004651"/>
    </source>
</evidence>
<organism evidence="7 8">
    <name type="scientific">Desulfoferula mesophila</name>
    <dbReference type="NCBI Taxonomy" id="3058419"/>
    <lineage>
        <taxon>Bacteria</taxon>
        <taxon>Pseudomonadati</taxon>
        <taxon>Thermodesulfobacteriota</taxon>
        <taxon>Desulfarculia</taxon>
        <taxon>Desulfarculales</taxon>
        <taxon>Desulfarculaceae</taxon>
        <taxon>Desulfoferula</taxon>
    </lineage>
</organism>
<evidence type="ECO:0000313" key="7">
    <source>
        <dbReference type="EMBL" id="BEQ17084.1"/>
    </source>
</evidence>
<dbReference type="Pfam" id="PF07690">
    <property type="entry name" value="MFS_1"/>
    <property type="match status" value="1"/>
</dbReference>
<feature type="transmembrane region" description="Helical" evidence="6">
    <location>
        <begin position="347"/>
        <end position="367"/>
    </location>
</feature>
<feature type="transmembrane region" description="Helical" evidence="6">
    <location>
        <begin position="222"/>
        <end position="243"/>
    </location>
</feature>
<dbReference type="GO" id="GO:0022857">
    <property type="term" value="F:transmembrane transporter activity"/>
    <property type="evidence" value="ECO:0007669"/>
    <property type="project" value="InterPro"/>
</dbReference>
<dbReference type="Proteomes" id="UP001366166">
    <property type="component" value="Chromosome"/>
</dbReference>
<keyword evidence="4 6" id="KW-1133">Transmembrane helix</keyword>
<feature type="transmembrane region" description="Helical" evidence="6">
    <location>
        <begin position="387"/>
        <end position="408"/>
    </location>
</feature>
<protein>
    <submittedName>
        <fullName evidence="7">MFS transporter</fullName>
    </submittedName>
</protein>
<dbReference type="InterPro" id="IPR050189">
    <property type="entry name" value="MFS_Efflux_Transporters"/>
</dbReference>
<feature type="transmembrane region" description="Helical" evidence="6">
    <location>
        <begin position="55"/>
        <end position="76"/>
    </location>
</feature>
<reference evidence="8" key="1">
    <citation type="journal article" date="2023" name="Arch. Microbiol.">
        <title>Desulfoferula mesophilus gen. nov. sp. nov., a mesophilic sulfate-reducing bacterium isolated from a brackish lake sediment.</title>
        <authorList>
            <person name="Watanabe T."/>
            <person name="Yabe T."/>
            <person name="Tsuji J.M."/>
            <person name="Fukui M."/>
        </authorList>
    </citation>
    <scope>NUCLEOTIDE SEQUENCE [LARGE SCALE GENOMIC DNA]</scope>
    <source>
        <strain evidence="8">12FAK</strain>
    </source>
</reference>
<proteinExistence type="predicted"/>
<feature type="transmembrane region" description="Helical" evidence="6">
    <location>
        <begin position="142"/>
        <end position="165"/>
    </location>
</feature>
<comment type="subcellular location">
    <subcellularLocation>
        <location evidence="1">Cell membrane</location>
        <topology evidence="1">Multi-pass membrane protein</topology>
    </subcellularLocation>
</comment>
<keyword evidence="2" id="KW-1003">Cell membrane</keyword>
<dbReference type="InterPro" id="IPR011701">
    <property type="entry name" value="MFS"/>
</dbReference>
<dbReference type="AlphaFoldDB" id="A0AAU9EPY5"/>